<dbReference type="GO" id="GO:0005524">
    <property type="term" value="F:ATP binding"/>
    <property type="evidence" value="ECO:0007669"/>
    <property type="project" value="InterPro"/>
</dbReference>
<protein>
    <recommendedName>
        <fullName evidence="1">Protein kinase domain-containing protein</fullName>
    </recommendedName>
</protein>
<evidence type="ECO:0000259" key="1">
    <source>
        <dbReference type="PROSITE" id="PS50011"/>
    </source>
</evidence>
<comment type="caution">
    <text evidence="2">The sequence shown here is derived from an EMBL/GenBank/DDBJ whole genome shotgun (WGS) entry which is preliminary data.</text>
</comment>
<evidence type="ECO:0000313" key="3">
    <source>
        <dbReference type="Proteomes" id="UP000664277"/>
    </source>
</evidence>
<gene>
    <name evidence="2" type="ORF">J0M35_13430</name>
</gene>
<evidence type="ECO:0000313" key="2">
    <source>
        <dbReference type="EMBL" id="MBN8661362.1"/>
    </source>
</evidence>
<organism evidence="2 3">
    <name type="scientific">Candidatus Obscuribacter phosphatis</name>
    <dbReference type="NCBI Taxonomy" id="1906157"/>
    <lineage>
        <taxon>Bacteria</taxon>
        <taxon>Bacillati</taxon>
        <taxon>Candidatus Melainabacteria</taxon>
        <taxon>Candidatus Obscuribacterales</taxon>
        <taxon>Candidatus Obscuribacteraceae</taxon>
        <taxon>Candidatus Obscuribacter</taxon>
    </lineage>
</organism>
<dbReference type="Gene3D" id="1.10.510.10">
    <property type="entry name" value="Transferase(Phosphotransferase) domain 1"/>
    <property type="match status" value="1"/>
</dbReference>
<dbReference type="EMBL" id="JAFLCK010000019">
    <property type="protein sequence ID" value="MBN8661362.1"/>
    <property type="molecule type" value="Genomic_DNA"/>
</dbReference>
<proteinExistence type="predicted"/>
<reference evidence="2" key="1">
    <citation type="submission" date="2021-02" db="EMBL/GenBank/DDBJ databases">
        <title>Genome-Resolved Metagenomics of a Microbial Community Performing Photosynthetic Biological Nutrient Removal.</title>
        <authorList>
            <person name="Mcdaniel E.A."/>
        </authorList>
    </citation>
    <scope>NUCLEOTIDE SEQUENCE</scope>
    <source>
        <strain evidence="2">UWPOB_OBS1</strain>
    </source>
</reference>
<name>A0A8J7PH86_9BACT</name>
<accession>A0A8J7PH86</accession>
<sequence length="417" mass="45747">MESERQVQALSDAELLLRKDGLDKSLTACAMAGIEASASEQAEFALVQDEIARRGLASSSSSSFAIDWTSLLGLDFEGYRLTGFLAQGRFSFLMLGENQDGDRRVYKLARPQAAAPSQDFDSNRWLTRAMDITPFQVCDIYPSPAQMIDLQAQRLSGFTSGAFVELLSVGNKDGLVYYSMPFLQGKTLRQYLHQFQPGVQDILKLFDLLALELVFDREGVFGMEERPEQYHGDITLDNIFLQGDFAADGTAPELTVKLLDPGYFGPLQMTDRYVENAMVGTPLYYPLLEADDIMAFGYCLWEAIGGRQPLLNPAGSNVEAEVSVLQTGLAEALEHLIQFRDSLGQPFLGALRSVALPSQANPGVDREIEAVILKMVRLAVDETGLLTIDKGYASFAEVEAALASIIPEIEPALGEVL</sequence>
<dbReference type="AlphaFoldDB" id="A0A8J7PH86"/>
<dbReference type="SUPFAM" id="SSF56112">
    <property type="entry name" value="Protein kinase-like (PK-like)"/>
    <property type="match status" value="1"/>
</dbReference>
<dbReference type="InterPro" id="IPR000719">
    <property type="entry name" value="Prot_kinase_dom"/>
</dbReference>
<dbReference type="InterPro" id="IPR011009">
    <property type="entry name" value="Kinase-like_dom_sf"/>
</dbReference>
<dbReference type="Proteomes" id="UP000664277">
    <property type="component" value="Unassembled WGS sequence"/>
</dbReference>
<dbReference type="GO" id="GO:0004672">
    <property type="term" value="F:protein kinase activity"/>
    <property type="evidence" value="ECO:0007669"/>
    <property type="project" value="InterPro"/>
</dbReference>
<dbReference type="PROSITE" id="PS50011">
    <property type="entry name" value="PROTEIN_KINASE_DOM"/>
    <property type="match status" value="1"/>
</dbReference>
<feature type="domain" description="Protein kinase" evidence="1">
    <location>
        <begin position="79"/>
        <end position="417"/>
    </location>
</feature>